<organism evidence="2 3">
    <name type="scientific">Proteiniphilum saccharofermentans</name>
    <dbReference type="NCBI Taxonomy" id="1642647"/>
    <lineage>
        <taxon>Bacteria</taxon>
        <taxon>Pseudomonadati</taxon>
        <taxon>Bacteroidota</taxon>
        <taxon>Bacteroidia</taxon>
        <taxon>Bacteroidales</taxon>
        <taxon>Dysgonomonadaceae</taxon>
        <taxon>Proteiniphilum</taxon>
    </lineage>
</organism>
<dbReference type="Proteomes" id="UP000187464">
    <property type="component" value="Chromosome I"/>
</dbReference>
<dbReference type="KEGG" id="psac:PSM36_1490"/>
<accession>A0A1R3SXR7</accession>
<keyword evidence="1" id="KW-1133">Transmembrane helix</keyword>
<keyword evidence="3" id="KW-1185">Reference proteome</keyword>
<feature type="transmembrane region" description="Helical" evidence="1">
    <location>
        <begin position="330"/>
        <end position="349"/>
    </location>
</feature>
<evidence type="ECO:0000313" key="3">
    <source>
        <dbReference type="Proteomes" id="UP000187464"/>
    </source>
</evidence>
<feature type="transmembrane region" description="Helical" evidence="1">
    <location>
        <begin position="285"/>
        <end position="309"/>
    </location>
</feature>
<dbReference type="EMBL" id="LT605205">
    <property type="protein sequence ID" value="SCD20311.1"/>
    <property type="molecule type" value="Genomic_DNA"/>
</dbReference>
<proteinExistence type="predicted"/>
<evidence type="ECO:0008006" key="4">
    <source>
        <dbReference type="Google" id="ProtNLM"/>
    </source>
</evidence>
<feature type="transmembrane region" description="Helical" evidence="1">
    <location>
        <begin position="355"/>
        <end position="372"/>
    </location>
</feature>
<dbReference type="AlphaFoldDB" id="A0A1R3SXR7"/>
<sequence>MKHFFDRTFLFFVLSLILVGVVIYNSIPRNKPANMGVAAIQKTQLSDFKDDFATIDKGDSLTILGVDFSDFRFLVATKDGQRGWIPQEAVDNKGIIYNVELITENEKTAVKNGDTVTFLEQTGDQYNRMMEFKTVDGEQGEVRVHNLTTLTGNNLLKYEYNGGDYYLSKKKFEEKYIGKTFEENEKLYRPAILVKKTPKGLSAQYDLRVFDKNDGKFYSPTITYENGVATSYTTDYIRMPNSFFLKYLPLVSTFLDMDFFSQLISSNAFEIGDIDKDSHPIWFKIAGYILLVFVLIGVIGFLFFLNQIIPFLMFGLLRFRYPLIFISNNIFQKIIWAVIIICTYIWLVLGLCYPLHWWYFIPILLIATWWLTPKILEWFDDFPSNRCPECKSLYTIEYDSEEFMREYQEWRKETKSTRIGSRSSSEWVHDTEITKWSDGSTSSRAVNQRKVTHTTNTYNNDVYDVLYLVREYKQTYKCEHCGFEEYGSRKESKELDRKYKGSYIDTTTTHSGY</sequence>
<protein>
    <recommendedName>
        <fullName evidence="4">SH3 domain-containing protein</fullName>
    </recommendedName>
</protein>
<keyword evidence="1" id="KW-0472">Membrane</keyword>
<gene>
    <name evidence="2" type="ORF">PSM36_1490</name>
</gene>
<name>A0A1R3SXR7_9BACT</name>
<dbReference type="STRING" id="1642647.PSM36_1490"/>
<feature type="transmembrane region" description="Helical" evidence="1">
    <location>
        <begin position="9"/>
        <end position="27"/>
    </location>
</feature>
<evidence type="ECO:0000313" key="2">
    <source>
        <dbReference type="EMBL" id="SCD20311.1"/>
    </source>
</evidence>
<dbReference type="RefSeq" id="WP_076930289.1">
    <property type="nucleotide sequence ID" value="NZ_LT605205.1"/>
</dbReference>
<keyword evidence="1" id="KW-0812">Transmembrane</keyword>
<reference evidence="2 3" key="1">
    <citation type="submission" date="2016-08" db="EMBL/GenBank/DDBJ databases">
        <authorList>
            <person name="Seilhamer J.J."/>
        </authorList>
    </citation>
    <scope>NUCLEOTIDE SEQUENCE [LARGE SCALE GENOMIC DNA]</scope>
    <source>
        <strain evidence="2">M3/6</strain>
    </source>
</reference>
<evidence type="ECO:0000256" key="1">
    <source>
        <dbReference type="SAM" id="Phobius"/>
    </source>
</evidence>